<dbReference type="CDD" id="cd00093">
    <property type="entry name" value="HTH_XRE"/>
    <property type="match status" value="1"/>
</dbReference>
<evidence type="ECO:0000259" key="1">
    <source>
        <dbReference type="PROSITE" id="PS50943"/>
    </source>
</evidence>
<gene>
    <name evidence="2" type="ORF">J34TS1_31150</name>
</gene>
<dbReference type="PROSITE" id="PS50943">
    <property type="entry name" value="HTH_CROC1"/>
    <property type="match status" value="1"/>
</dbReference>
<comment type="caution">
    <text evidence="2">The sequence shown here is derived from an EMBL/GenBank/DDBJ whole genome shotgun (WGS) entry which is preliminary data.</text>
</comment>
<dbReference type="GO" id="GO:0003677">
    <property type="term" value="F:DNA binding"/>
    <property type="evidence" value="ECO:0007669"/>
    <property type="project" value="InterPro"/>
</dbReference>
<sequence length="433" mass="50014">MNTVTSESKNLGELIQYHRKNKNLSLSKLQEIVGIDKGSLSRIESGGVKRPDFQSILSIAAALDIPHNDIVEQYIELGHKSEVIYSILQNELATIEHPPLIYKIAAKFLETPSEDSFELVQELYQTIDSVEDAPIQLSLCHLIIDYSRSHGIMPYIAKGLYRKYMIERNDFSKLKETYQSGKYILDYANFLSDKEKIIAHYSLAVHAYNLMLYEECISLCSYILEKDEPLGEYKAKAVYSIACSYHYLGQYEQCRVYLEECSKFPFSYISDNARLMKLITNGKLGNTESAILQLEDYLKNPSDYNLIYAVTELFNLYLSINDFVSAERLLKYEDWMLESINDERVTPFKKSRLAYFYLLKGILLLNMQLCGEAFDCYIESTWKYMDIGMYDKAILSLLHISHAIMKDETLLTMEVVKKLDLMFDQLIKKGLIA</sequence>
<dbReference type="InterPro" id="IPR011990">
    <property type="entry name" value="TPR-like_helical_dom_sf"/>
</dbReference>
<dbReference type="Proteomes" id="UP000682811">
    <property type="component" value="Unassembled WGS sequence"/>
</dbReference>
<name>A0A919YFS0_9BACL</name>
<evidence type="ECO:0000313" key="3">
    <source>
        <dbReference type="Proteomes" id="UP000682811"/>
    </source>
</evidence>
<dbReference type="SMART" id="SM00530">
    <property type="entry name" value="HTH_XRE"/>
    <property type="match status" value="1"/>
</dbReference>
<dbReference type="RefSeq" id="WP_212979022.1">
    <property type="nucleotide sequence ID" value="NZ_AP025343.1"/>
</dbReference>
<protein>
    <recommendedName>
        <fullName evidence="1">HTH cro/C1-type domain-containing protein</fullName>
    </recommendedName>
</protein>
<accession>A0A919YFS0</accession>
<reference evidence="2 3" key="1">
    <citation type="submission" date="2021-03" db="EMBL/GenBank/DDBJ databases">
        <title>Antimicrobial resistance genes in bacteria isolated from Japanese honey, and their potential for conferring macrolide and lincosamide resistance in the American foulbrood pathogen Paenibacillus larvae.</title>
        <authorList>
            <person name="Okamoto M."/>
            <person name="Kumagai M."/>
            <person name="Kanamori H."/>
            <person name="Takamatsu D."/>
        </authorList>
    </citation>
    <scope>NUCLEOTIDE SEQUENCE [LARGE SCALE GENOMIC DNA]</scope>
    <source>
        <strain evidence="2 3">J34TS1</strain>
    </source>
</reference>
<dbReference type="Gene3D" id="1.25.40.10">
    <property type="entry name" value="Tetratricopeptide repeat domain"/>
    <property type="match status" value="1"/>
</dbReference>
<organism evidence="2 3">
    <name type="scientific">Paenibacillus azoreducens</name>
    <dbReference type="NCBI Taxonomy" id="116718"/>
    <lineage>
        <taxon>Bacteria</taxon>
        <taxon>Bacillati</taxon>
        <taxon>Bacillota</taxon>
        <taxon>Bacilli</taxon>
        <taxon>Bacillales</taxon>
        <taxon>Paenibacillaceae</taxon>
        <taxon>Paenibacillus</taxon>
    </lineage>
</organism>
<dbReference type="InterPro" id="IPR001387">
    <property type="entry name" value="Cro/C1-type_HTH"/>
</dbReference>
<dbReference type="Pfam" id="PF01381">
    <property type="entry name" value="HTH_3"/>
    <property type="match status" value="1"/>
</dbReference>
<dbReference type="SUPFAM" id="SSF48452">
    <property type="entry name" value="TPR-like"/>
    <property type="match status" value="1"/>
</dbReference>
<keyword evidence="3" id="KW-1185">Reference proteome</keyword>
<proteinExistence type="predicted"/>
<feature type="domain" description="HTH cro/C1-type" evidence="1">
    <location>
        <begin position="15"/>
        <end position="70"/>
    </location>
</feature>
<evidence type="ECO:0000313" key="2">
    <source>
        <dbReference type="EMBL" id="GIO48350.1"/>
    </source>
</evidence>
<dbReference type="InterPro" id="IPR010982">
    <property type="entry name" value="Lambda_DNA-bd_dom_sf"/>
</dbReference>
<dbReference type="SUPFAM" id="SSF47413">
    <property type="entry name" value="lambda repressor-like DNA-binding domains"/>
    <property type="match status" value="1"/>
</dbReference>
<dbReference type="EMBL" id="BORT01000013">
    <property type="protein sequence ID" value="GIO48350.1"/>
    <property type="molecule type" value="Genomic_DNA"/>
</dbReference>
<dbReference type="Gene3D" id="1.10.260.40">
    <property type="entry name" value="lambda repressor-like DNA-binding domains"/>
    <property type="match status" value="1"/>
</dbReference>
<dbReference type="AlphaFoldDB" id="A0A919YFS0"/>